<reference evidence="2 3" key="1">
    <citation type="journal article" date="2017" name="Genome Announc.">
        <title>Draft Genome Sequence of a Sporulating and Motile Strain of Lachnotalea glycerini Isolated from Water in Quebec City, Canada.</title>
        <authorList>
            <person name="Maheux A.F."/>
            <person name="Boudreau D.K."/>
            <person name="Berube E."/>
            <person name="Boissinot M."/>
            <person name="Raymond F."/>
            <person name="Brodeur S."/>
            <person name="Corbeil J."/>
            <person name="Isabel S."/>
            <person name="Omar R.F."/>
            <person name="Bergeron M.G."/>
        </authorList>
    </citation>
    <scope>NUCLEOTIDE SEQUENCE [LARGE SCALE GENOMIC DNA]</scope>
    <source>
        <strain evidence="2 3">CCRI-19302</strain>
    </source>
</reference>
<proteinExistence type="predicted"/>
<gene>
    <name evidence="2" type="ORF">CG710_017055</name>
</gene>
<dbReference type="Proteomes" id="UP000216411">
    <property type="component" value="Unassembled WGS sequence"/>
</dbReference>
<comment type="caution">
    <text evidence="2">The sequence shown here is derived from an EMBL/GenBank/DDBJ whole genome shotgun (WGS) entry which is preliminary data.</text>
</comment>
<evidence type="ECO:0000313" key="3">
    <source>
        <dbReference type="Proteomes" id="UP000216411"/>
    </source>
</evidence>
<feature type="transmembrane region" description="Helical" evidence="1">
    <location>
        <begin position="60"/>
        <end position="79"/>
    </location>
</feature>
<keyword evidence="1" id="KW-0812">Transmembrane</keyword>
<keyword evidence="3" id="KW-1185">Reference proteome</keyword>
<evidence type="ECO:0000256" key="1">
    <source>
        <dbReference type="SAM" id="Phobius"/>
    </source>
</evidence>
<evidence type="ECO:0000313" key="2">
    <source>
        <dbReference type="EMBL" id="RDY29995.1"/>
    </source>
</evidence>
<sequence length="87" mass="10576">MKKKLLISFLIFIIFSIILFIIHIIQGQFIEEIYFGFPIYFLTIRNYIEPIYKGISVNLFNFFINIILCYFIYKLAIWLNKKLNIKL</sequence>
<accession>A0A371JB51</accession>
<keyword evidence="1" id="KW-0472">Membrane</keyword>
<dbReference type="AlphaFoldDB" id="A0A371JB51"/>
<keyword evidence="1" id="KW-1133">Transmembrane helix</keyword>
<feature type="transmembrane region" description="Helical" evidence="1">
    <location>
        <begin position="6"/>
        <end position="25"/>
    </location>
</feature>
<organism evidence="2 3">
    <name type="scientific">Lachnotalea glycerini</name>
    <dbReference type="NCBI Taxonomy" id="1763509"/>
    <lineage>
        <taxon>Bacteria</taxon>
        <taxon>Bacillati</taxon>
        <taxon>Bacillota</taxon>
        <taxon>Clostridia</taxon>
        <taxon>Lachnospirales</taxon>
        <taxon>Lachnospiraceae</taxon>
        <taxon>Lachnotalea</taxon>
    </lineage>
</organism>
<protein>
    <submittedName>
        <fullName evidence="2">Uncharacterized protein</fullName>
    </submittedName>
</protein>
<name>A0A371JB51_9FIRM</name>
<dbReference type="EMBL" id="NOKA02000053">
    <property type="protein sequence ID" value="RDY29995.1"/>
    <property type="molecule type" value="Genomic_DNA"/>
</dbReference>